<dbReference type="Proteomes" id="UP000032141">
    <property type="component" value="Chromosome C7"/>
</dbReference>
<dbReference type="HOGENOM" id="CLU_853519_0_0_1"/>
<keyword evidence="3" id="KW-1185">Reference proteome</keyword>
<feature type="compositionally biased region" description="Polar residues" evidence="1">
    <location>
        <begin position="280"/>
        <end position="298"/>
    </location>
</feature>
<sequence length="326" mass="36123">MPPPPPPAAAPQPVPEGAVHSDLRVPSFAPFARYRVVDLFAQPEREGLDVLDPDRPRGTYWFGANNSVSRSVLVTIKGYYDGAYPNWSKAPNHVKITWFKCFAVAPKKKGRIVGIDSVNEVARATSSYTLRRDVETAQMKARMDSQQVRLDSLKDLLDVMAVGNPVIQRMLSERRAALGMPPREPQESDPTRQQPSNPTKYFEISSTRDDLRARPSVDTKEEISIDVHIRTLIDSEAQKACLVHAQQYQNQQGNSTSIRKEARSSSIDNNACSSLDFCQPPSTQALVPSTDTRSPPSTEDTHLPSTDIFHPTSIDTSVPTSIDTEP</sequence>
<feature type="compositionally biased region" description="Basic and acidic residues" evidence="1">
    <location>
        <begin position="206"/>
        <end position="219"/>
    </location>
</feature>
<evidence type="ECO:0000256" key="1">
    <source>
        <dbReference type="SAM" id="MobiDB-lite"/>
    </source>
</evidence>
<evidence type="ECO:0000313" key="3">
    <source>
        <dbReference type="Proteomes" id="UP000032141"/>
    </source>
</evidence>
<proteinExistence type="predicted"/>
<dbReference type="AlphaFoldDB" id="A0A0D3D755"/>
<organism evidence="2 3">
    <name type="scientific">Brassica oleracea var. oleracea</name>
    <dbReference type="NCBI Taxonomy" id="109376"/>
    <lineage>
        <taxon>Eukaryota</taxon>
        <taxon>Viridiplantae</taxon>
        <taxon>Streptophyta</taxon>
        <taxon>Embryophyta</taxon>
        <taxon>Tracheophyta</taxon>
        <taxon>Spermatophyta</taxon>
        <taxon>Magnoliopsida</taxon>
        <taxon>eudicotyledons</taxon>
        <taxon>Gunneridae</taxon>
        <taxon>Pentapetalae</taxon>
        <taxon>rosids</taxon>
        <taxon>malvids</taxon>
        <taxon>Brassicales</taxon>
        <taxon>Brassicaceae</taxon>
        <taxon>Brassiceae</taxon>
        <taxon>Brassica</taxon>
    </lineage>
</organism>
<feature type="region of interest" description="Disordered" evidence="1">
    <location>
        <begin position="272"/>
        <end position="326"/>
    </location>
</feature>
<protein>
    <submittedName>
        <fullName evidence="2">Uncharacterized protein</fullName>
    </submittedName>
</protein>
<feature type="region of interest" description="Disordered" evidence="1">
    <location>
        <begin position="178"/>
        <end position="219"/>
    </location>
</feature>
<dbReference type="OMA" id="WWHAFIT"/>
<accession>A0A0D3D755</accession>
<reference evidence="2 3" key="1">
    <citation type="journal article" date="2014" name="Genome Biol.">
        <title>Transcriptome and methylome profiling reveals relics of genome dominance in the mesopolyploid Brassica oleracea.</title>
        <authorList>
            <person name="Parkin I.A."/>
            <person name="Koh C."/>
            <person name="Tang H."/>
            <person name="Robinson S.J."/>
            <person name="Kagale S."/>
            <person name="Clarke W.E."/>
            <person name="Town C.D."/>
            <person name="Nixon J."/>
            <person name="Krishnakumar V."/>
            <person name="Bidwell S.L."/>
            <person name="Denoeud F."/>
            <person name="Belcram H."/>
            <person name="Links M.G."/>
            <person name="Just J."/>
            <person name="Clarke C."/>
            <person name="Bender T."/>
            <person name="Huebert T."/>
            <person name="Mason A.S."/>
            <person name="Pires J.C."/>
            <person name="Barker G."/>
            <person name="Moore J."/>
            <person name="Walley P.G."/>
            <person name="Manoli S."/>
            <person name="Batley J."/>
            <person name="Edwards D."/>
            <person name="Nelson M.N."/>
            <person name="Wang X."/>
            <person name="Paterson A.H."/>
            <person name="King G."/>
            <person name="Bancroft I."/>
            <person name="Chalhoub B."/>
            <person name="Sharpe A.G."/>
        </authorList>
    </citation>
    <scope>NUCLEOTIDE SEQUENCE</scope>
    <source>
        <strain evidence="2 3">cv. TO1000</strain>
    </source>
</reference>
<dbReference type="EnsemblPlants" id="Bo7g056260.1">
    <property type="protein sequence ID" value="Bo7g056260.1"/>
    <property type="gene ID" value="Bo7g056260"/>
</dbReference>
<reference evidence="2" key="2">
    <citation type="submission" date="2015-03" db="UniProtKB">
        <authorList>
            <consortium name="EnsemblPlants"/>
        </authorList>
    </citation>
    <scope>IDENTIFICATION</scope>
</reference>
<feature type="compositionally biased region" description="Polar residues" evidence="1">
    <location>
        <begin position="313"/>
        <end position="326"/>
    </location>
</feature>
<name>A0A0D3D755_BRAOL</name>
<dbReference type="Gramene" id="Bo7g056260.1">
    <property type="protein sequence ID" value="Bo7g056260.1"/>
    <property type="gene ID" value="Bo7g056260"/>
</dbReference>
<evidence type="ECO:0000313" key="2">
    <source>
        <dbReference type="EnsemblPlants" id="Bo7g056260.1"/>
    </source>
</evidence>